<dbReference type="PANTHER" id="PTHR24129:SF2">
    <property type="entry name" value="DUF3447 DOMAIN-CONTAINING PROTEIN"/>
    <property type="match status" value="1"/>
</dbReference>
<keyword evidence="1" id="KW-0677">Repeat</keyword>
<gene>
    <name evidence="6" type="ORF">BaRGS_00027424</name>
</gene>
<protein>
    <recommendedName>
        <fullName evidence="8">Ankyrin repeat domain-containing protein 24</fullName>
    </recommendedName>
</protein>
<feature type="compositionally biased region" description="Polar residues" evidence="5">
    <location>
        <begin position="396"/>
        <end position="406"/>
    </location>
</feature>
<dbReference type="Proteomes" id="UP001519460">
    <property type="component" value="Unassembled WGS sequence"/>
</dbReference>
<dbReference type="EMBL" id="JACVVK020000264">
    <property type="protein sequence ID" value="KAK7481344.1"/>
    <property type="molecule type" value="Genomic_DNA"/>
</dbReference>
<accession>A0ABD0K2C6</accession>
<dbReference type="Gene3D" id="1.25.40.20">
    <property type="entry name" value="Ankyrin repeat-containing domain"/>
    <property type="match status" value="2"/>
</dbReference>
<evidence type="ECO:0008006" key="8">
    <source>
        <dbReference type="Google" id="ProtNLM"/>
    </source>
</evidence>
<feature type="repeat" description="ANK" evidence="3">
    <location>
        <begin position="255"/>
        <end position="287"/>
    </location>
</feature>
<feature type="compositionally biased region" description="Basic and acidic residues" evidence="5">
    <location>
        <begin position="407"/>
        <end position="422"/>
    </location>
</feature>
<dbReference type="SMART" id="SM00248">
    <property type="entry name" value="ANK"/>
    <property type="match status" value="5"/>
</dbReference>
<proteinExistence type="predicted"/>
<sequence length="1310" mass="145636">MTSKRVRNLFKFAGRAKSQSTTDLSEWSKSDEKLMKAVEGSDAKKVSSILSKKAMVPSKLGPRGQSTFHVACAVGNLQIVELLIKETDDVNDLTIQGNTCLQLAAARGHQQVVQRLLQHRSAGSQGLVIASSQFDGLGDQAIEVRNVGEPRSLSACRGYLCSGDNCWRSLEFVSVSWLSGKCGVVEVLVYKLSVSSRSVLYSPACVSCELESGAEVDMRDKNDMTALHHACAGLHYGCVEALLQGGADPRCIEKGGKTPLFYAAHRGDIRICKLLVDGGADINAGDNMHITPLMVAAKEGNRDACEFLLKRGANPNTTDREGHMALYYAMAGGHPELREVFNNAPTHASWDLANAGDEAANTSHSSTDQETLPSQVDMVSTFTHDASPVPQRPVETAQSRASSDAETVSHSEEETPPARRASDTTTLATSQAAAFSKNANAYKELEDEHEQLSEEYHKLSIENLRLRDKVDFLEQRMNSKHEQGSKPLPPTHDLQDQIRNLKNMLEEEKERSRELEQRVAARSTETAESATADTVDTDSWQDSDEELYNSAGKKTKSEGSVDEKHMVALLRSQMLTLRQENDQLRDKLQQTLPNGYRESSPYRLSGEGEKGGDVNGNDTADVQQRISTLETERQELKTELLKLKESSASQQLTGALGQEELIHSNKQLQDKVDSLTSTVTTLQEEKATLQAKVEALEEEKAAIPSDKVAVMNSAKLMEEVRFDEEGFVEGQDLTKEEFLQAQNEQLKVQCGLLTEELSKLRNTFDAILKAGDNLQADYDQLQAEKDKLHDQLEVVAREKEEVMKENEFLLSDGNALHEDLKKLVHELEKMQDKYKKVCAEKDDLQNQATAVTIAGKVGEVARLLEEREKLQQRLVEAEETSGRLTHDQAILLEEVQSLQEGNTALTKERDALQAEMEDMEAMMTQHEALTQDYTQLEMDFNDLMKEKERLEQDLVNNDDGDDVTAGTSRRALEEERDLLIAERDQLELTIKELSRENAVLEEQVEALGQKSGDGDTGGANVSHLEHTVQELSKENAELEEELATMQEHMNELEARLEAAEAGREEEEDMEALKASVAQLELTVTELSKENAQLEEELTHVREQLKVAQDTLDKRLVLEGLTSSTAESTIQNLTREKENLSQQVSQLQAALHTLQDNTHVQKATLAQQDGAASVEERERLSHMVDQLQRENKRLVSELDSVKARLAGDSQDVAAKVTLPGASRTVMNSLNGHEAEDKNGDYQDGATPDEMRALKAEAERLHRQLMALEQTHRDTVNTYRTHLLSAVQGHMDPDVKEALHSIIEMRSMEQFC</sequence>
<dbReference type="SUPFAM" id="SSF48403">
    <property type="entry name" value="Ankyrin repeat"/>
    <property type="match status" value="1"/>
</dbReference>
<dbReference type="PRINTS" id="PR01415">
    <property type="entry name" value="ANKYRIN"/>
</dbReference>
<evidence type="ECO:0000256" key="5">
    <source>
        <dbReference type="SAM" id="MobiDB-lite"/>
    </source>
</evidence>
<feature type="repeat" description="ANK" evidence="3">
    <location>
        <begin position="96"/>
        <end position="119"/>
    </location>
</feature>
<feature type="repeat" description="ANK" evidence="3">
    <location>
        <begin position="222"/>
        <end position="254"/>
    </location>
</feature>
<name>A0ABD0K2C6_9CAEN</name>
<feature type="compositionally biased region" description="Low complexity" evidence="5">
    <location>
        <begin position="520"/>
        <end position="534"/>
    </location>
</feature>
<keyword evidence="3" id="KW-0040">ANK repeat</keyword>
<dbReference type="PANTHER" id="PTHR24129">
    <property type="entry name" value="ANKYCORBIN"/>
    <property type="match status" value="1"/>
</dbReference>
<keyword evidence="2 4" id="KW-0175">Coiled coil</keyword>
<evidence type="ECO:0000256" key="1">
    <source>
        <dbReference type="ARBA" id="ARBA00022737"/>
    </source>
</evidence>
<feature type="coiled-coil region" evidence="4">
    <location>
        <begin position="743"/>
        <end position="1203"/>
    </location>
</feature>
<evidence type="ECO:0000256" key="4">
    <source>
        <dbReference type="SAM" id="Coils"/>
    </source>
</evidence>
<feature type="region of interest" description="Disordered" evidence="5">
    <location>
        <begin position="383"/>
        <end position="426"/>
    </location>
</feature>
<dbReference type="PROSITE" id="PS50297">
    <property type="entry name" value="ANK_REP_REGION"/>
    <property type="match status" value="4"/>
</dbReference>
<feature type="compositionally biased region" description="Basic and acidic residues" evidence="5">
    <location>
        <begin position="507"/>
        <end position="519"/>
    </location>
</feature>
<dbReference type="InterPro" id="IPR036770">
    <property type="entry name" value="Ankyrin_rpt-contain_sf"/>
</dbReference>
<reference evidence="6 7" key="1">
    <citation type="journal article" date="2023" name="Sci. Data">
        <title>Genome assembly of the Korean intertidal mud-creeper Batillaria attramentaria.</title>
        <authorList>
            <person name="Patra A.K."/>
            <person name="Ho P.T."/>
            <person name="Jun S."/>
            <person name="Lee S.J."/>
            <person name="Kim Y."/>
            <person name="Won Y.J."/>
        </authorList>
    </citation>
    <scope>NUCLEOTIDE SEQUENCE [LARGE SCALE GENOMIC DNA]</scope>
    <source>
        <strain evidence="6">Wonlab-2016</strain>
    </source>
</reference>
<evidence type="ECO:0000256" key="3">
    <source>
        <dbReference type="PROSITE-ProRule" id="PRU00023"/>
    </source>
</evidence>
<dbReference type="InterPro" id="IPR002110">
    <property type="entry name" value="Ankyrin_rpt"/>
</dbReference>
<evidence type="ECO:0000256" key="2">
    <source>
        <dbReference type="ARBA" id="ARBA00023054"/>
    </source>
</evidence>
<keyword evidence="7" id="KW-1185">Reference proteome</keyword>
<feature type="compositionally biased region" description="Acidic residues" evidence="5">
    <location>
        <begin position="535"/>
        <end position="547"/>
    </location>
</feature>
<evidence type="ECO:0000313" key="7">
    <source>
        <dbReference type="Proteomes" id="UP001519460"/>
    </source>
</evidence>
<dbReference type="Pfam" id="PF12796">
    <property type="entry name" value="Ank_2"/>
    <property type="match status" value="3"/>
</dbReference>
<evidence type="ECO:0000313" key="6">
    <source>
        <dbReference type="EMBL" id="KAK7481344.1"/>
    </source>
</evidence>
<dbReference type="InterPro" id="IPR042420">
    <property type="entry name" value="RAI14/UACA"/>
</dbReference>
<feature type="coiled-coil region" evidence="4">
    <location>
        <begin position="619"/>
        <end position="702"/>
    </location>
</feature>
<feature type="region of interest" description="Disordered" evidence="5">
    <location>
        <begin position="507"/>
        <end position="560"/>
    </location>
</feature>
<feature type="repeat" description="ANK" evidence="3">
    <location>
        <begin position="63"/>
        <end position="95"/>
    </location>
</feature>
<dbReference type="PROSITE" id="PS50088">
    <property type="entry name" value="ANK_REPEAT"/>
    <property type="match status" value="5"/>
</dbReference>
<feature type="repeat" description="ANK" evidence="3">
    <location>
        <begin position="288"/>
        <end position="320"/>
    </location>
</feature>
<organism evidence="6 7">
    <name type="scientific">Batillaria attramentaria</name>
    <dbReference type="NCBI Taxonomy" id="370345"/>
    <lineage>
        <taxon>Eukaryota</taxon>
        <taxon>Metazoa</taxon>
        <taxon>Spiralia</taxon>
        <taxon>Lophotrochozoa</taxon>
        <taxon>Mollusca</taxon>
        <taxon>Gastropoda</taxon>
        <taxon>Caenogastropoda</taxon>
        <taxon>Sorbeoconcha</taxon>
        <taxon>Cerithioidea</taxon>
        <taxon>Batillariidae</taxon>
        <taxon>Batillaria</taxon>
    </lineage>
</organism>
<feature type="region of interest" description="Disordered" evidence="5">
    <location>
        <begin position="592"/>
        <end position="619"/>
    </location>
</feature>
<comment type="caution">
    <text evidence="6">The sequence shown here is derived from an EMBL/GenBank/DDBJ whole genome shotgun (WGS) entry which is preliminary data.</text>
</comment>